<name>A0AC35TUH1_9BILA</name>
<evidence type="ECO:0000313" key="2">
    <source>
        <dbReference type="WBParaSite" id="RSKR_0000407650.1"/>
    </source>
</evidence>
<reference evidence="2" key="1">
    <citation type="submission" date="2016-11" db="UniProtKB">
        <authorList>
            <consortium name="WormBaseParasite"/>
        </authorList>
    </citation>
    <scope>IDENTIFICATION</scope>
    <source>
        <strain evidence="2">KR3021</strain>
    </source>
</reference>
<accession>A0AC35TUH1</accession>
<proteinExistence type="predicted"/>
<dbReference type="Proteomes" id="UP000095286">
    <property type="component" value="Unplaced"/>
</dbReference>
<sequence>MVEFNLMPNYIKKYYSCDALTNQQWQDKRVPNVILGSFYLIFGVVGLLLYVPILTVLTKKEIRKNNVYKLIISITIADTISLWCSSILCGYWQIRGSFYCTDPITIYAMALISEAAWAANSVLGVVLALNRCLDAFNAKWSNCLFKGNKIYLWIAIAAAYAIFLGFFTPPMLFTSKRQTVFFDPFVGIDNLEVPFRNHYENWGSIINNIILFVTLPILYGLFCIMMMHKSNTNSARLTKMQTSFLIQSSLLCFVTFIVTAIYILQQFVIINQAFIVIGHFAWIISSSTGAFTYLSFNRTIRKHIINDFKLVFVKNIFSSKVIPALSVENGRT</sequence>
<evidence type="ECO:0000313" key="1">
    <source>
        <dbReference type="Proteomes" id="UP000095286"/>
    </source>
</evidence>
<dbReference type="WBParaSite" id="RSKR_0000407650.1">
    <property type="protein sequence ID" value="RSKR_0000407650.1"/>
    <property type="gene ID" value="RSKR_0000407650"/>
</dbReference>
<organism evidence="1 2">
    <name type="scientific">Rhabditophanes sp. KR3021</name>
    <dbReference type="NCBI Taxonomy" id="114890"/>
    <lineage>
        <taxon>Eukaryota</taxon>
        <taxon>Metazoa</taxon>
        <taxon>Ecdysozoa</taxon>
        <taxon>Nematoda</taxon>
        <taxon>Chromadorea</taxon>
        <taxon>Rhabditida</taxon>
        <taxon>Tylenchina</taxon>
        <taxon>Panagrolaimomorpha</taxon>
        <taxon>Strongyloidoidea</taxon>
        <taxon>Alloionematidae</taxon>
        <taxon>Rhabditophanes</taxon>
    </lineage>
</organism>
<protein>
    <submittedName>
        <fullName evidence="2">Serpentine Receptor, class T</fullName>
    </submittedName>
</protein>